<comment type="caution">
    <text evidence="2">The sequence shown here is derived from an EMBL/GenBank/DDBJ whole genome shotgun (WGS) entry which is preliminary data.</text>
</comment>
<dbReference type="PANTHER" id="PTHR46609:SF6">
    <property type="entry name" value="EXONUCLEASE, PHAGE-TYPE_RECB, C-TERMINAL DOMAIN-CONTAINING PROTEIN-RELATED"/>
    <property type="match status" value="1"/>
</dbReference>
<dbReference type="GO" id="GO:0004519">
    <property type="term" value="F:endonuclease activity"/>
    <property type="evidence" value="ECO:0007669"/>
    <property type="project" value="UniProtKB-KW"/>
</dbReference>
<keyword evidence="2" id="KW-0540">Nuclease</keyword>
<dbReference type="Proteomes" id="UP001192346">
    <property type="component" value="Unassembled WGS sequence"/>
</dbReference>
<organism evidence="2 3">
    <name type="scientific">Texas Phoenix palm phytoplasma</name>
    <dbReference type="NCBI Taxonomy" id="176709"/>
    <lineage>
        <taxon>Bacteria</taxon>
        <taxon>Bacillati</taxon>
        <taxon>Mycoplasmatota</taxon>
        <taxon>Mollicutes</taxon>
        <taxon>Acholeplasmatales</taxon>
        <taxon>Acholeplasmataceae</taxon>
        <taxon>Candidatus Phytoplasma</taxon>
        <taxon>16SrIV (Coconut lethal yellows group)</taxon>
    </lineage>
</organism>
<dbReference type="InterPro" id="IPR019080">
    <property type="entry name" value="YqaJ_viral_recombinase"/>
</dbReference>
<keyword evidence="2" id="KW-0378">Hydrolase</keyword>
<dbReference type="EMBL" id="VBRA02000005">
    <property type="protein sequence ID" value="MBP3059282.1"/>
    <property type="molecule type" value="Genomic_DNA"/>
</dbReference>
<dbReference type="Pfam" id="PF09588">
    <property type="entry name" value="YqaJ"/>
    <property type="match status" value="1"/>
</dbReference>
<sequence>MQGKKINLKQNSYEWFEHRKNFVNASEVGTIMGLNPYETQENLIKKKIFGSKFVTNEAMEHGKKTEPKANLFFSIKKKTNYEPSVFIRNFFSASLDGYDEKTKTILEIKCPLNKASVSWKEFFSKGEIPKYYWAQIQCGLYCSESEKAYFLVYTNDEDYVIKKVFLDEEFIQKMILQCGNYKKLLENYRNLMKTKKK</sequence>
<evidence type="ECO:0000313" key="3">
    <source>
        <dbReference type="Proteomes" id="UP001192346"/>
    </source>
</evidence>
<accession>A0ABS5BI73</accession>
<reference evidence="2" key="1">
    <citation type="submission" date="2019-10" db="EMBL/GenBank/DDBJ databases">
        <title>Whole Genome Sequencing and Characterization of Texas Phoenix Palm Decline Phytoplasma Belongs to Lethal Yellowing (16SrIV) Group.</title>
        <authorList>
            <person name="Bao M."/>
        </authorList>
    </citation>
    <scope>NUCLEOTIDE SEQUENCE [LARGE SCALE GENOMIC DNA]</scope>
    <source>
        <strain evidence="2">ACPD</strain>
    </source>
</reference>
<dbReference type="InterPro" id="IPR051703">
    <property type="entry name" value="NF-kappa-B_Signaling_Reg"/>
</dbReference>
<protein>
    <submittedName>
        <fullName evidence="2">Endonuclease</fullName>
    </submittedName>
</protein>
<evidence type="ECO:0000313" key="2">
    <source>
        <dbReference type="EMBL" id="MBP3059282.1"/>
    </source>
</evidence>
<dbReference type="SUPFAM" id="SSF52980">
    <property type="entry name" value="Restriction endonuclease-like"/>
    <property type="match status" value="1"/>
</dbReference>
<evidence type="ECO:0000259" key="1">
    <source>
        <dbReference type="Pfam" id="PF09588"/>
    </source>
</evidence>
<proteinExistence type="predicted"/>
<feature type="domain" description="YqaJ viral recombinase" evidence="1">
    <location>
        <begin position="14"/>
        <end position="144"/>
    </location>
</feature>
<dbReference type="NCBIfam" id="TIGR03033">
    <property type="entry name" value="phage_rel_nuc"/>
    <property type="match status" value="1"/>
</dbReference>
<dbReference type="InterPro" id="IPR011335">
    <property type="entry name" value="Restrct_endonuc-II-like"/>
</dbReference>
<dbReference type="Gene3D" id="3.90.320.10">
    <property type="match status" value="1"/>
</dbReference>
<gene>
    <name evidence="2" type="ORF">FEF22_000570</name>
</gene>
<dbReference type="InterPro" id="IPR011604">
    <property type="entry name" value="PDDEXK-like_dom_sf"/>
</dbReference>
<keyword evidence="2" id="KW-0255">Endonuclease</keyword>
<dbReference type="PANTHER" id="PTHR46609">
    <property type="entry name" value="EXONUCLEASE, PHAGE-TYPE/RECB, C-TERMINAL DOMAIN-CONTAINING PROTEIN"/>
    <property type="match status" value="1"/>
</dbReference>
<name>A0ABS5BI73_9MOLU</name>
<keyword evidence="3" id="KW-1185">Reference proteome</keyword>
<dbReference type="InterPro" id="IPR017482">
    <property type="entry name" value="Lambda-type_endonuclease"/>
</dbReference>
<dbReference type="CDD" id="cd22343">
    <property type="entry name" value="PDDEXK_lambda_exonuclease-like"/>
    <property type="match status" value="1"/>
</dbReference>
<dbReference type="RefSeq" id="WP_138107871.1">
    <property type="nucleotide sequence ID" value="NZ_VBRA02000005.1"/>
</dbReference>